<gene>
    <name evidence="1" type="ORF">I8U20_06205</name>
</gene>
<name>A0A8I1A8P8_THEIN</name>
<comment type="caution">
    <text evidence="1">The sequence shown here is derived from an EMBL/GenBank/DDBJ whole genome shotgun (WGS) entry which is preliminary data.</text>
</comment>
<evidence type="ECO:0000313" key="2">
    <source>
        <dbReference type="Proteomes" id="UP000633619"/>
    </source>
</evidence>
<dbReference type="RefSeq" id="WP_181731256.1">
    <property type="nucleotide sequence ID" value="NZ_JACEIR010000002.1"/>
</dbReference>
<accession>A0A8I1A8P8</accession>
<organism evidence="1 2">
    <name type="scientific">Thermoactinomyces intermedius</name>
    <dbReference type="NCBI Taxonomy" id="2024"/>
    <lineage>
        <taxon>Bacteria</taxon>
        <taxon>Bacillati</taxon>
        <taxon>Bacillota</taxon>
        <taxon>Bacilli</taxon>
        <taxon>Bacillales</taxon>
        <taxon>Thermoactinomycetaceae</taxon>
        <taxon>Thermoactinomyces</taxon>
    </lineage>
</organism>
<evidence type="ECO:0000313" key="1">
    <source>
        <dbReference type="EMBL" id="MBH8594920.1"/>
    </source>
</evidence>
<reference evidence="1 2" key="1">
    <citation type="submission" date="2020-12" db="EMBL/GenBank/DDBJ databases">
        <title>WGS of Thermoactinomyces spp.</title>
        <authorList>
            <person name="Cheng K."/>
        </authorList>
    </citation>
    <scope>NUCLEOTIDE SEQUENCE [LARGE SCALE GENOMIC DNA]</scope>
    <source>
        <strain evidence="2">CICC 10671\DSM 43846</strain>
    </source>
</reference>
<dbReference type="EMBL" id="JAECVW010000003">
    <property type="protein sequence ID" value="MBH8594920.1"/>
    <property type="molecule type" value="Genomic_DNA"/>
</dbReference>
<keyword evidence="2" id="KW-1185">Reference proteome</keyword>
<protein>
    <submittedName>
        <fullName evidence="1">YwhD family protein</fullName>
    </submittedName>
</protein>
<sequence length="166" mass="19023">MADKKKTQFQILGNKSSSIHGSYYTGTLNLNNLSSLLIDGDEVKIDLGLLHAKSTVERGIKFTADPEEVPEGKDYWVVWVATDRNEKGPYYAGVAACPMRIDREKRKGWKNLAFHVNRMDDALKRKIKINELGGREKQALKEFLIRHNEEMWENSGDELKEQLSKK</sequence>
<dbReference type="AlphaFoldDB" id="A0A8I1A8P8"/>
<proteinExistence type="predicted"/>
<dbReference type="Pfam" id="PF08741">
    <property type="entry name" value="YwhD"/>
    <property type="match status" value="1"/>
</dbReference>
<dbReference type="Proteomes" id="UP000633619">
    <property type="component" value="Unassembled WGS sequence"/>
</dbReference>
<dbReference type="InterPro" id="IPR014852">
    <property type="entry name" value="YwhD"/>
</dbReference>